<dbReference type="Proteomes" id="UP000694388">
    <property type="component" value="Unplaced"/>
</dbReference>
<name>A0A8C4WZG3_EPTBU</name>
<dbReference type="GO" id="GO:1904888">
    <property type="term" value="P:cranial skeletal system development"/>
    <property type="evidence" value="ECO:0007669"/>
    <property type="project" value="Ensembl"/>
</dbReference>
<dbReference type="Pfam" id="PF18031">
    <property type="entry name" value="UCH_C"/>
    <property type="match status" value="1"/>
</dbReference>
<keyword evidence="4" id="KW-0645">Protease</keyword>
<evidence type="ECO:0000256" key="9">
    <source>
        <dbReference type="PROSITE-ProRule" id="PRU01394"/>
    </source>
</evidence>
<keyword evidence="13" id="KW-1185">Reference proteome</keyword>
<dbReference type="OMA" id="PNLFFAK"/>
<evidence type="ECO:0000256" key="2">
    <source>
        <dbReference type="ARBA" id="ARBA00009326"/>
    </source>
</evidence>
<organism evidence="12 13">
    <name type="scientific">Eptatretus burgeri</name>
    <name type="common">Inshore hagfish</name>
    <dbReference type="NCBI Taxonomy" id="7764"/>
    <lineage>
        <taxon>Eukaryota</taxon>
        <taxon>Metazoa</taxon>
        <taxon>Chordata</taxon>
        <taxon>Craniata</taxon>
        <taxon>Vertebrata</taxon>
        <taxon>Cyclostomata</taxon>
        <taxon>Myxini</taxon>
        <taxon>Myxiniformes</taxon>
        <taxon>Myxinidae</taxon>
        <taxon>Eptatretinae</taxon>
        <taxon>Eptatretus</taxon>
    </lineage>
</organism>
<dbReference type="Gene3D" id="3.40.532.10">
    <property type="entry name" value="Peptidase C12, ubiquitin carboxyl-terminal hydrolase"/>
    <property type="match status" value="1"/>
</dbReference>
<comment type="similarity">
    <text evidence="2 8">Belongs to the peptidase C12 family.</text>
</comment>
<evidence type="ECO:0000259" key="11">
    <source>
        <dbReference type="PROSITE" id="PS52048"/>
    </source>
</evidence>
<accession>A0A8C4WZG3</accession>
<dbReference type="Pfam" id="PF01088">
    <property type="entry name" value="Peptidase_C12"/>
    <property type="match status" value="1"/>
</dbReference>
<evidence type="ECO:0000313" key="13">
    <source>
        <dbReference type="Proteomes" id="UP000694388"/>
    </source>
</evidence>
<comment type="caution">
    <text evidence="8">Lacks conserved residue(s) required for the propagation of feature annotation.</text>
</comment>
<evidence type="ECO:0000313" key="12">
    <source>
        <dbReference type="Ensembl" id="ENSEBUP00000022205.1"/>
    </source>
</evidence>
<dbReference type="PROSITE" id="PS52049">
    <property type="entry name" value="ULD"/>
    <property type="match status" value="1"/>
</dbReference>
<dbReference type="Ensembl" id="ENSEBUT00000022781.1">
    <property type="protein sequence ID" value="ENSEBUP00000022205.1"/>
    <property type="gene ID" value="ENSEBUG00000013684.1"/>
</dbReference>
<protein>
    <recommendedName>
        <fullName evidence="3">ubiquitinyl hydrolase 1</fullName>
        <ecNumber evidence="3">3.4.19.12</ecNumber>
    </recommendedName>
</protein>
<dbReference type="Gene3D" id="1.20.58.860">
    <property type="match status" value="1"/>
</dbReference>
<reference evidence="12" key="2">
    <citation type="submission" date="2025-09" db="UniProtKB">
        <authorList>
            <consortium name="Ensembl"/>
        </authorList>
    </citation>
    <scope>IDENTIFICATION</scope>
</reference>
<evidence type="ECO:0000256" key="10">
    <source>
        <dbReference type="SAM" id="Coils"/>
    </source>
</evidence>
<dbReference type="PANTHER" id="PTHR10589">
    <property type="entry name" value="UBIQUITIN CARBOXYL-TERMINAL HYDROLASE"/>
    <property type="match status" value="1"/>
</dbReference>
<dbReference type="InterPro" id="IPR036959">
    <property type="entry name" value="Peptidase_C12_UCH_sf"/>
</dbReference>
<dbReference type="GO" id="GO:0005737">
    <property type="term" value="C:cytoplasm"/>
    <property type="evidence" value="ECO:0007669"/>
    <property type="project" value="TreeGrafter"/>
</dbReference>
<dbReference type="AlphaFoldDB" id="A0A8C4WZG3"/>
<feature type="coiled-coil region" evidence="10">
    <location>
        <begin position="209"/>
        <end position="236"/>
    </location>
</feature>
<evidence type="ECO:0000256" key="3">
    <source>
        <dbReference type="ARBA" id="ARBA00012759"/>
    </source>
</evidence>
<dbReference type="SUPFAM" id="SSF54001">
    <property type="entry name" value="Cysteine proteinases"/>
    <property type="match status" value="1"/>
</dbReference>
<evidence type="ECO:0000256" key="6">
    <source>
        <dbReference type="ARBA" id="ARBA00022801"/>
    </source>
</evidence>
<dbReference type="InterPro" id="IPR041507">
    <property type="entry name" value="UCH_C"/>
</dbReference>
<reference evidence="12" key="1">
    <citation type="submission" date="2025-08" db="UniProtKB">
        <authorList>
            <consortium name="Ensembl"/>
        </authorList>
    </citation>
    <scope>IDENTIFICATION</scope>
</reference>
<comment type="catalytic activity">
    <reaction evidence="1">
        <text>Thiol-dependent hydrolysis of ester, thioester, amide, peptide and isopeptide bonds formed by the C-terminal Gly of ubiquitin (a 76-residue protein attached to proteins as an intracellular targeting signal).</text>
        <dbReference type="EC" id="3.4.19.12"/>
    </reaction>
</comment>
<sequence>MAGQWCLIESDPGVFTELLRGFGLYSGTGRGFAAGGRDDRGGCEVGGLIGVIFGTWLGYGGGWRWSLNAQEHPGLMKGLALSNSDTIREVHNSFSRQQLLEGEATPGCRDDAFHFVSFVPIGGHLYELDGLKEGPVDLGPCELTSWLSAVRPVIERRIQRFQEGEIRFNLMAVVSDRRLVLKKRIEDLTGVTMDTGEGSAWPTEIQSELEQMRLQIEEEEKKLQRYRVECARRRHNFLPFILELLRMLAQQQRLLPLVQQVRER</sequence>
<dbReference type="GO" id="GO:0006511">
    <property type="term" value="P:ubiquitin-dependent protein catabolic process"/>
    <property type="evidence" value="ECO:0007669"/>
    <property type="project" value="UniProtKB-UniRule"/>
</dbReference>
<evidence type="ECO:0000256" key="7">
    <source>
        <dbReference type="ARBA" id="ARBA00022807"/>
    </source>
</evidence>
<feature type="domain" description="UCH catalytic" evidence="11">
    <location>
        <begin position="1"/>
        <end position="175"/>
    </location>
</feature>
<proteinExistence type="inferred from homology"/>
<dbReference type="GO" id="GO:0016579">
    <property type="term" value="P:protein deubiquitination"/>
    <property type="evidence" value="ECO:0007669"/>
    <property type="project" value="TreeGrafter"/>
</dbReference>
<keyword evidence="10" id="KW-0175">Coiled coil</keyword>
<keyword evidence="6" id="KW-0378">Hydrolase</keyword>
<dbReference type="PROSITE" id="PS52048">
    <property type="entry name" value="UCH_DOMAIN"/>
    <property type="match status" value="1"/>
</dbReference>
<evidence type="ECO:0000256" key="4">
    <source>
        <dbReference type="ARBA" id="ARBA00022670"/>
    </source>
</evidence>
<dbReference type="EC" id="3.4.19.12" evidence="3"/>
<evidence type="ECO:0000256" key="8">
    <source>
        <dbReference type="PROSITE-ProRule" id="PRU01393"/>
    </source>
</evidence>
<evidence type="ECO:0000256" key="1">
    <source>
        <dbReference type="ARBA" id="ARBA00000707"/>
    </source>
</evidence>
<dbReference type="InterPro" id="IPR038765">
    <property type="entry name" value="Papain-like_cys_pep_sf"/>
</dbReference>
<keyword evidence="7" id="KW-0788">Thiol protease</keyword>
<dbReference type="InterPro" id="IPR001578">
    <property type="entry name" value="Peptidase_C12_UCH"/>
</dbReference>
<keyword evidence="5 9" id="KW-0833">Ubl conjugation pathway</keyword>
<dbReference type="PANTHER" id="PTHR10589:SF16">
    <property type="entry name" value="UBIQUITIN CARBOXYL-TERMINAL HYDROLASE ISOZYME L5"/>
    <property type="match status" value="1"/>
</dbReference>
<dbReference type="GeneTree" id="ENSGT00940000155195"/>
<evidence type="ECO:0000256" key="5">
    <source>
        <dbReference type="ARBA" id="ARBA00022786"/>
    </source>
</evidence>
<dbReference type="GO" id="GO:0004843">
    <property type="term" value="F:cysteine-type deubiquitinase activity"/>
    <property type="evidence" value="ECO:0007669"/>
    <property type="project" value="UniProtKB-EC"/>
</dbReference>